<dbReference type="Proteomes" id="UP000017836">
    <property type="component" value="Unassembled WGS sequence"/>
</dbReference>
<evidence type="ECO:0000259" key="1">
    <source>
        <dbReference type="PROSITE" id="PS50191"/>
    </source>
</evidence>
<dbReference type="InterPro" id="IPR001251">
    <property type="entry name" value="CRAL-TRIO_dom"/>
</dbReference>
<gene>
    <name evidence="2" type="ORF">AMTR_s00016p00081610</name>
</gene>
<sequence length="248" mass="28946">MENYIGDSETSDKRDEMEKNKVGLLRALVEAQDPTAKDVDNLMLRRFLRARDLDVKKASMMFLKYLKWRRAMTPNGYISEADIQNELAQEKLYMQGRDKKGCPIGVIFPSKHKCCQRDLDELKKFVVYSLDKLCASIPEGQEKFVIIEDLKGWGYANFDIRAYVAALNIMQDCYPERLRKVFLIHVPYIFLTAWKIIYPFIDKNTRKRIVFVENKNQQSVLLNEIDESQLPEIYGGKLPLIPIQDSSY</sequence>
<dbReference type="CDD" id="cd00170">
    <property type="entry name" value="SEC14"/>
    <property type="match status" value="1"/>
</dbReference>
<accession>W1PER9</accession>
<name>W1PER9_AMBTC</name>
<dbReference type="Gene3D" id="3.40.525.10">
    <property type="entry name" value="CRAL-TRIO lipid binding domain"/>
    <property type="match status" value="1"/>
</dbReference>
<dbReference type="InterPro" id="IPR036273">
    <property type="entry name" value="CRAL/TRIO_N_dom_sf"/>
</dbReference>
<dbReference type="SUPFAM" id="SSF46938">
    <property type="entry name" value="CRAL/TRIO N-terminal domain"/>
    <property type="match status" value="1"/>
</dbReference>
<dbReference type="STRING" id="13333.W1PER9"/>
<dbReference type="Pfam" id="PF00650">
    <property type="entry name" value="CRAL_TRIO"/>
    <property type="match status" value="1"/>
</dbReference>
<dbReference type="PANTHER" id="PTHR46277:SF3">
    <property type="entry name" value="BINDING PROTEIN, PUTATIVE-RELATED"/>
    <property type="match status" value="1"/>
</dbReference>
<dbReference type="HOGENOM" id="CLU_014001_9_1_1"/>
<dbReference type="SUPFAM" id="SSF52087">
    <property type="entry name" value="CRAL/TRIO domain"/>
    <property type="match status" value="1"/>
</dbReference>
<reference evidence="3" key="1">
    <citation type="journal article" date="2013" name="Science">
        <title>The Amborella genome and the evolution of flowering plants.</title>
        <authorList>
            <consortium name="Amborella Genome Project"/>
        </authorList>
    </citation>
    <scope>NUCLEOTIDE SEQUENCE [LARGE SCALE GENOMIC DNA]</scope>
</reference>
<dbReference type="SMART" id="SM00516">
    <property type="entry name" value="SEC14"/>
    <property type="match status" value="1"/>
</dbReference>
<dbReference type="EMBL" id="KI393908">
    <property type="protein sequence ID" value="ERN06131.1"/>
    <property type="molecule type" value="Genomic_DNA"/>
</dbReference>
<dbReference type="Gramene" id="ERN06131">
    <property type="protein sequence ID" value="ERN06131"/>
    <property type="gene ID" value="AMTR_s00016p00081610"/>
</dbReference>
<dbReference type="InterPro" id="IPR036865">
    <property type="entry name" value="CRAL-TRIO_dom_sf"/>
</dbReference>
<evidence type="ECO:0000313" key="2">
    <source>
        <dbReference type="EMBL" id="ERN06131.1"/>
    </source>
</evidence>
<dbReference type="InterPro" id="IPR011074">
    <property type="entry name" value="CRAL/TRIO_N_dom"/>
</dbReference>
<keyword evidence="3" id="KW-1185">Reference proteome</keyword>
<feature type="domain" description="CRAL-TRIO" evidence="1">
    <location>
        <begin position="80"/>
        <end position="242"/>
    </location>
</feature>
<evidence type="ECO:0000313" key="3">
    <source>
        <dbReference type="Proteomes" id="UP000017836"/>
    </source>
</evidence>
<organism evidence="2 3">
    <name type="scientific">Amborella trichopoda</name>
    <dbReference type="NCBI Taxonomy" id="13333"/>
    <lineage>
        <taxon>Eukaryota</taxon>
        <taxon>Viridiplantae</taxon>
        <taxon>Streptophyta</taxon>
        <taxon>Embryophyta</taxon>
        <taxon>Tracheophyta</taxon>
        <taxon>Spermatophyta</taxon>
        <taxon>Magnoliopsida</taxon>
        <taxon>Amborellales</taxon>
        <taxon>Amborellaceae</taxon>
        <taxon>Amborella</taxon>
    </lineage>
</organism>
<dbReference type="OMA" id="DSAKMTH"/>
<dbReference type="PROSITE" id="PS50191">
    <property type="entry name" value="CRAL_TRIO"/>
    <property type="match status" value="1"/>
</dbReference>
<dbReference type="eggNOG" id="KOG1470">
    <property type="taxonomic scope" value="Eukaryota"/>
</dbReference>
<dbReference type="SMART" id="SM01100">
    <property type="entry name" value="CRAL_TRIO_N"/>
    <property type="match status" value="1"/>
</dbReference>
<dbReference type="AlphaFoldDB" id="W1PER9"/>
<proteinExistence type="predicted"/>
<dbReference type="PANTHER" id="PTHR46277">
    <property type="entry name" value="OS03G0850700 PROTEIN"/>
    <property type="match status" value="1"/>
</dbReference>
<protein>
    <recommendedName>
        <fullName evidence="1">CRAL-TRIO domain-containing protein</fullName>
    </recommendedName>
</protein>